<keyword evidence="2" id="KW-0677">Repeat</keyword>
<feature type="transmembrane region" description="Helical" evidence="4">
    <location>
        <begin position="98"/>
        <end position="119"/>
    </location>
</feature>
<protein>
    <recommendedName>
        <fullName evidence="7">Leucine-rich repeat-containing protein</fullName>
    </recommendedName>
</protein>
<evidence type="ECO:0000256" key="4">
    <source>
        <dbReference type="SAM" id="Phobius"/>
    </source>
</evidence>
<organism evidence="5 6">
    <name type="scientific">Cellulomonas fimi (strain ATCC 484 / DSM 20113 / JCM 1341 / CCUG 24087 / LMG 16345 / NBRC 15513 / NCIMB 8980 / NCTC 7547 / NRS-133)</name>
    <dbReference type="NCBI Taxonomy" id="590998"/>
    <lineage>
        <taxon>Bacteria</taxon>
        <taxon>Bacillati</taxon>
        <taxon>Actinomycetota</taxon>
        <taxon>Actinomycetes</taxon>
        <taxon>Micrococcales</taxon>
        <taxon>Cellulomonadaceae</taxon>
        <taxon>Cellulomonas</taxon>
    </lineage>
</organism>
<dbReference type="HOGENOM" id="CLU_488935_0_0_11"/>
<accession>F4H3X4</accession>
<sequence length="557" mass="56054">MPGTGAARRAGAAAVAVVGAWTAVVLLDDTARGLFGDALWGLLGQGQATFGDAFAATRGDLLPVLALALGLVPVAALVLSGAASAWRQGAPQLEGLRGLVGTVVVAVGAVVALGVGLLVPAADPVVADVAPVSWLSLLEQGRGHVGLWLALVAVGVLVAGAGVLGRRRGVVAVGAVVVAVGAWVTAATAAGWTVLLLALLRRYRGAPISPVVVLGDGTPAAGLVAVVALLVAVWCAVAAWSSLPAPAVPPRSVASTDPRAPGTSVPGPPVPAPMAAGRPRVAGRRLVAAWGVPAAIVLVVVLVVAAVQEVERRSPSVALADATLTRCVERSIGVAEGSGIPPERLDEVYRIDCPWRGSGPKITSLEGVERLTSVQVVDLTDQSVHSLAPLSALTGLQSLRLTGNTEVTDLTPLTGLPIENLGLSGTGVHDLFPLASTPTLQFVGLAATDVTDLGPLAASSGLVELDVYEAAVADLTPLANLHALTRLDARGNRVEDVTPLAGMAALDELWIGGNPVHDLRPLLDAPALLGVDVEGLDSSTPGIDELRAKGVYIGGLA</sequence>
<keyword evidence="6" id="KW-1185">Reference proteome</keyword>
<evidence type="ECO:0000313" key="5">
    <source>
        <dbReference type="EMBL" id="AEE44198.1"/>
    </source>
</evidence>
<gene>
    <name evidence="5" type="ordered locus">Celf_0047</name>
</gene>
<evidence type="ECO:0000256" key="1">
    <source>
        <dbReference type="ARBA" id="ARBA00022614"/>
    </source>
</evidence>
<dbReference type="PANTHER" id="PTHR46652">
    <property type="entry name" value="LEUCINE-RICH REPEAT AND IQ DOMAIN-CONTAINING PROTEIN 1-RELATED"/>
    <property type="match status" value="1"/>
</dbReference>
<feature type="transmembrane region" description="Helical" evidence="4">
    <location>
        <begin position="220"/>
        <end position="243"/>
    </location>
</feature>
<evidence type="ECO:0000313" key="6">
    <source>
        <dbReference type="Proteomes" id="UP000008460"/>
    </source>
</evidence>
<keyword evidence="4" id="KW-0472">Membrane</keyword>
<feature type="transmembrane region" description="Helical" evidence="4">
    <location>
        <begin position="171"/>
        <end position="200"/>
    </location>
</feature>
<feature type="region of interest" description="Disordered" evidence="3">
    <location>
        <begin position="246"/>
        <end position="272"/>
    </location>
</feature>
<feature type="transmembrane region" description="Helical" evidence="4">
    <location>
        <begin position="145"/>
        <end position="164"/>
    </location>
</feature>
<evidence type="ECO:0008006" key="7">
    <source>
        <dbReference type="Google" id="ProtNLM"/>
    </source>
</evidence>
<dbReference type="AlphaFoldDB" id="F4H3X4"/>
<dbReference type="SUPFAM" id="SSF52058">
    <property type="entry name" value="L domain-like"/>
    <property type="match status" value="1"/>
</dbReference>
<keyword evidence="4" id="KW-0812">Transmembrane</keyword>
<feature type="transmembrane region" description="Helical" evidence="4">
    <location>
        <begin position="64"/>
        <end position="86"/>
    </location>
</feature>
<feature type="transmembrane region" description="Helical" evidence="4">
    <location>
        <begin position="287"/>
        <end position="307"/>
    </location>
</feature>
<dbReference type="PANTHER" id="PTHR46652:SF3">
    <property type="entry name" value="LEUCINE-RICH REPEAT-CONTAINING PROTEIN 9"/>
    <property type="match status" value="1"/>
</dbReference>
<dbReference type="InterPro" id="IPR032675">
    <property type="entry name" value="LRR_dom_sf"/>
</dbReference>
<reference evidence="5 6" key="1">
    <citation type="submission" date="2011-04" db="EMBL/GenBank/DDBJ databases">
        <title>Complete sequence of Cellulomonas fimi ATCC 484.</title>
        <authorList>
            <consortium name="US DOE Joint Genome Institute"/>
            <person name="Lucas S."/>
            <person name="Han J."/>
            <person name="Lapidus A."/>
            <person name="Cheng J.-F."/>
            <person name="Goodwin L."/>
            <person name="Pitluck S."/>
            <person name="Peters L."/>
            <person name="Chertkov O."/>
            <person name="Detter J.C."/>
            <person name="Han C."/>
            <person name="Tapia R."/>
            <person name="Land M."/>
            <person name="Hauser L."/>
            <person name="Kyrpides N."/>
            <person name="Ivanova N."/>
            <person name="Ovchinnikova G."/>
            <person name="Pagani I."/>
            <person name="Mead D."/>
            <person name="Brumm P."/>
            <person name="Woyke T."/>
        </authorList>
    </citation>
    <scope>NUCLEOTIDE SEQUENCE [LARGE SCALE GENOMIC DNA]</scope>
    <source>
        <strain evidence="6">ATCC 484 / DSM 20113 / JCM 1341 / NBRC 15513 / NCIMB 8980 / NCTC 7547</strain>
    </source>
</reference>
<evidence type="ECO:0000256" key="3">
    <source>
        <dbReference type="SAM" id="MobiDB-lite"/>
    </source>
</evidence>
<dbReference type="STRING" id="590998.Celf_0047"/>
<dbReference type="RefSeq" id="WP_013769228.1">
    <property type="nucleotide sequence ID" value="NC_015514.1"/>
</dbReference>
<dbReference type="EMBL" id="CP002666">
    <property type="protein sequence ID" value="AEE44198.1"/>
    <property type="molecule type" value="Genomic_DNA"/>
</dbReference>
<name>F4H3X4_CELFA</name>
<dbReference type="KEGG" id="cfi:Celf_0047"/>
<proteinExistence type="predicted"/>
<keyword evidence="4" id="KW-1133">Transmembrane helix</keyword>
<dbReference type="Gene3D" id="3.80.10.10">
    <property type="entry name" value="Ribonuclease Inhibitor"/>
    <property type="match status" value="1"/>
</dbReference>
<evidence type="ECO:0000256" key="2">
    <source>
        <dbReference type="ARBA" id="ARBA00022737"/>
    </source>
</evidence>
<dbReference type="Proteomes" id="UP000008460">
    <property type="component" value="Chromosome"/>
</dbReference>
<feature type="compositionally biased region" description="Low complexity" evidence="3">
    <location>
        <begin position="246"/>
        <end position="265"/>
    </location>
</feature>
<keyword evidence="1" id="KW-0433">Leucine-rich repeat</keyword>
<dbReference type="InterPro" id="IPR050836">
    <property type="entry name" value="SDS22/Internalin_LRR"/>
</dbReference>
<dbReference type="eggNOG" id="COG4886">
    <property type="taxonomic scope" value="Bacteria"/>
</dbReference>